<dbReference type="CDD" id="cd16327">
    <property type="entry name" value="RseB"/>
    <property type="match status" value="1"/>
</dbReference>
<dbReference type="Pfam" id="PF17188">
    <property type="entry name" value="MucB_RseB_C"/>
    <property type="match status" value="1"/>
</dbReference>
<gene>
    <name evidence="7" type="ORF">LJ739_00405</name>
</gene>
<comment type="subcellular location">
    <subcellularLocation>
        <location evidence="1">Periplasm</location>
    </subcellularLocation>
</comment>
<feature type="domain" description="MucB/RseB N-terminal" evidence="5">
    <location>
        <begin position="60"/>
        <end position="231"/>
    </location>
</feature>
<proteinExistence type="inferred from homology"/>
<dbReference type="InterPro" id="IPR033434">
    <property type="entry name" value="MucB/RseB_N"/>
</dbReference>
<protein>
    <submittedName>
        <fullName evidence="7">MucB/RseB C-terminal domain-containing protein</fullName>
    </submittedName>
</protein>
<reference evidence="7 8" key="1">
    <citation type="submission" date="2021-10" db="EMBL/GenBank/DDBJ databases">
        <title>Draft genome of Aestuariibacter halophilus JC2043.</title>
        <authorList>
            <person name="Emsley S.A."/>
            <person name="Pfannmuller K.M."/>
            <person name="Ushijima B."/>
            <person name="Saw J.H."/>
            <person name="Videau P."/>
        </authorList>
    </citation>
    <scope>NUCLEOTIDE SEQUENCE [LARGE SCALE GENOMIC DNA]</scope>
    <source>
        <strain evidence="7 8">JC2043</strain>
    </source>
</reference>
<feature type="domain" description="MucB/RseB C-terminal" evidence="6">
    <location>
        <begin position="254"/>
        <end position="350"/>
    </location>
</feature>
<comment type="similarity">
    <text evidence="2">Belongs to the RseB family.</text>
</comment>
<name>A0ABS8G291_9ALTE</name>
<dbReference type="PANTHER" id="PTHR38782">
    <property type="match status" value="1"/>
</dbReference>
<dbReference type="InterPro" id="IPR033436">
    <property type="entry name" value="MucB/RseB_C"/>
</dbReference>
<dbReference type="EMBL" id="JAJEWP010000001">
    <property type="protein sequence ID" value="MCC2614699.1"/>
    <property type="molecule type" value="Genomic_DNA"/>
</dbReference>
<dbReference type="InterPro" id="IPR005588">
    <property type="entry name" value="MucB_RseB"/>
</dbReference>
<evidence type="ECO:0000256" key="1">
    <source>
        <dbReference type="ARBA" id="ARBA00004418"/>
    </source>
</evidence>
<evidence type="ECO:0000259" key="5">
    <source>
        <dbReference type="Pfam" id="PF03888"/>
    </source>
</evidence>
<organism evidence="7 8">
    <name type="scientific">Fluctibacter halophilus</name>
    <dbReference type="NCBI Taxonomy" id="226011"/>
    <lineage>
        <taxon>Bacteria</taxon>
        <taxon>Pseudomonadati</taxon>
        <taxon>Pseudomonadota</taxon>
        <taxon>Gammaproteobacteria</taxon>
        <taxon>Alteromonadales</taxon>
        <taxon>Alteromonadaceae</taxon>
        <taxon>Fluctibacter</taxon>
    </lineage>
</organism>
<dbReference type="PIRSF" id="PIRSF005427">
    <property type="entry name" value="RseB"/>
    <property type="match status" value="1"/>
</dbReference>
<keyword evidence="3" id="KW-0732">Signal</keyword>
<evidence type="ECO:0000256" key="2">
    <source>
        <dbReference type="ARBA" id="ARBA00008150"/>
    </source>
</evidence>
<evidence type="ECO:0000256" key="4">
    <source>
        <dbReference type="ARBA" id="ARBA00022764"/>
    </source>
</evidence>
<comment type="caution">
    <text evidence="7">The sequence shown here is derived from an EMBL/GenBank/DDBJ whole genome shotgun (WGS) entry which is preliminary data.</text>
</comment>
<dbReference type="Proteomes" id="UP001520878">
    <property type="component" value="Unassembled WGS sequence"/>
</dbReference>
<accession>A0ABS8G291</accession>
<dbReference type="Pfam" id="PF03888">
    <property type="entry name" value="MucB_RseB"/>
    <property type="match status" value="1"/>
</dbReference>
<dbReference type="InterPro" id="IPR038484">
    <property type="entry name" value="MucB/RseB_C_sf"/>
</dbReference>
<dbReference type="Gene3D" id="3.30.200.100">
    <property type="entry name" value="MucB/RseB, C-terminal domain"/>
    <property type="match status" value="1"/>
</dbReference>
<keyword evidence="8" id="KW-1185">Reference proteome</keyword>
<dbReference type="Gene3D" id="2.50.20.10">
    <property type="entry name" value="Lipoprotein localisation LolA/LolB/LppX"/>
    <property type="match status" value="1"/>
</dbReference>
<evidence type="ECO:0000259" key="6">
    <source>
        <dbReference type="Pfam" id="PF17188"/>
    </source>
</evidence>
<evidence type="ECO:0000313" key="8">
    <source>
        <dbReference type="Proteomes" id="UP001520878"/>
    </source>
</evidence>
<evidence type="ECO:0000313" key="7">
    <source>
        <dbReference type="EMBL" id="MCC2614699.1"/>
    </source>
</evidence>
<keyword evidence="4" id="KW-0574">Periplasm</keyword>
<dbReference type="PANTHER" id="PTHR38782:SF1">
    <property type="entry name" value="SIGMA-E FACTOR REGULATORY PROTEIN RSEB"/>
    <property type="match status" value="1"/>
</dbReference>
<sequence length="354" mass="39269">MSSKHRSNQRKPVKINLNKSLRVWTAVCCLSGGLVASFATLAQSQTPDTDIAVSSYPSDSPEAWLAKMANAFTSLNYQMSFVLLKPGMNAQPYLWRHGIAPDGTSMEQLNLLNGPGREVLRVGNEVSYFEPNVPPYTLRSTIINGPLPMAFFRDPLQLSGSYEFMLVGRSRVSGRAAQQLRVVSRDKSRFGLNLWLDQETGLPLKMNRVDLQGQLLEQIQVTALDVTAEADDYFSRIELAKLPEVVTFPPSPRSSHQWQIDFMPTGMQLVKWDVHRLPITGDVVEYVMLSDGIVDISIYLQPASASRVTEDVLLRHESDTFLSRRQGDAHVTVIGKLPAQTANAIAASVKLVTP</sequence>
<dbReference type="RefSeq" id="WP_229156620.1">
    <property type="nucleotide sequence ID" value="NZ_JAJEWP010000001.1"/>
</dbReference>
<evidence type="ECO:0000256" key="3">
    <source>
        <dbReference type="ARBA" id="ARBA00022729"/>
    </source>
</evidence>